<dbReference type="Gene3D" id="2.60.120.620">
    <property type="entry name" value="q2cbj1_9rhob like domain"/>
    <property type="match status" value="1"/>
</dbReference>
<evidence type="ECO:0000313" key="1">
    <source>
        <dbReference type="EMBL" id="MBH8573532.1"/>
    </source>
</evidence>
<keyword evidence="2" id="KW-1185">Reference proteome</keyword>
<organism evidence="1 2">
    <name type="scientific">Dendronalium phyllosphericum CENA369</name>
    <dbReference type="NCBI Taxonomy" id="1725256"/>
    <lineage>
        <taxon>Bacteria</taxon>
        <taxon>Bacillati</taxon>
        <taxon>Cyanobacteriota</taxon>
        <taxon>Cyanophyceae</taxon>
        <taxon>Nostocales</taxon>
        <taxon>Nostocaceae</taxon>
        <taxon>Dendronalium</taxon>
        <taxon>Dendronalium phyllosphericum</taxon>
    </lineage>
</organism>
<name>A0A8J7LD47_9NOST</name>
<sequence length="293" mass="33557">MYKFIQKARNKFIKKIDAIPFIRYQADLAYQTALEKHISQLPAISTSDFDLIEKIKHEGVVITSLEDLKIPSTPKLLQAAENLIPKILSSIAAQKNDFTIHASAQQIMEYPEIFLWGLEQRLLNIVENYLGLPVAYHGAYFRRDIANQVEQGSRLWHIDKEDRKVLKIIVYLNDISEDKGPFQYIPQSLTAKVVQSLKYTSGYIRNQTLQEVISPANYKSCTGDAGTVIFAATSSILHRGKPPVVSERFAIFFDYTSRRQKQLLYCNSSLPHSDLLLLANNLTEKQKECIFWE</sequence>
<dbReference type="RefSeq" id="WP_214432351.1">
    <property type="nucleotide sequence ID" value="NZ_CAWPUQ010000178.1"/>
</dbReference>
<protein>
    <submittedName>
        <fullName evidence="1">2OG-Fe(II) oxygenase</fullName>
    </submittedName>
</protein>
<comment type="caution">
    <text evidence="1">The sequence shown here is derived from an EMBL/GenBank/DDBJ whole genome shotgun (WGS) entry which is preliminary data.</text>
</comment>
<reference evidence="1 2" key="1">
    <citation type="journal article" date="2021" name="Int. J. Syst. Evol. Microbiol.">
        <title>Amazonocrinis nigriterrae gen. nov., sp. nov., Atlanticothrix silvestris gen. nov., sp. nov. and Dendronalium phyllosphericum gen. nov., sp. nov., nostocacean cyanobacteria from Brazilian environments.</title>
        <authorList>
            <person name="Alvarenga D.O."/>
            <person name="Andreote A.P.D."/>
            <person name="Branco L.H.Z."/>
            <person name="Delbaje E."/>
            <person name="Cruz R.B."/>
            <person name="Varani A.M."/>
            <person name="Fiore M.F."/>
        </authorList>
    </citation>
    <scope>NUCLEOTIDE SEQUENCE [LARGE SCALE GENOMIC DNA]</scope>
    <source>
        <strain evidence="1 2">CENA369</strain>
    </source>
</reference>
<accession>A0A8J7LD47</accession>
<dbReference type="SUPFAM" id="SSF51197">
    <property type="entry name" value="Clavaminate synthase-like"/>
    <property type="match status" value="1"/>
</dbReference>
<dbReference type="AlphaFoldDB" id="A0A8J7LD47"/>
<proteinExistence type="predicted"/>
<evidence type="ECO:0000313" key="2">
    <source>
        <dbReference type="Proteomes" id="UP000662314"/>
    </source>
</evidence>
<dbReference type="EMBL" id="JAECZA010000035">
    <property type="protein sequence ID" value="MBH8573532.1"/>
    <property type="molecule type" value="Genomic_DNA"/>
</dbReference>
<gene>
    <name evidence="1" type="ORF">I8752_10985</name>
</gene>
<dbReference type="Proteomes" id="UP000662314">
    <property type="component" value="Unassembled WGS sequence"/>
</dbReference>